<comment type="caution">
    <text evidence="2">The sequence shown here is derived from an EMBL/GenBank/DDBJ whole genome shotgun (WGS) entry which is preliminary data.</text>
</comment>
<proteinExistence type="predicted"/>
<dbReference type="AlphaFoldDB" id="A0A392VID4"/>
<protein>
    <submittedName>
        <fullName evidence="2">Uncharacterized protein</fullName>
    </submittedName>
</protein>
<reference evidence="2 3" key="1">
    <citation type="journal article" date="2018" name="Front. Plant Sci.">
        <title>Red Clover (Trifolium pratense) and Zigzag Clover (T. medium) - A Picture of Genomic Similarities and Differences.</title>
        <authorList>
            <person name="Dluhosova J."/>
            <person name="Istvanek J."/>
            <person name="Nedelnik J."/>
            <person name="Repkova J."/>
        </authorList>
    </citation>
    <scope>NUCLEOTIDE SEQUENCE [LARGE SCALE GENOMIC DNA]</scope>
    <source>
        <strain evidence="3">cv. 10/8</strain>
        <tissue evidence="2">Leaf</tissue>
    </source>
</reference>
<accession>A0A392VID4</accession>
<evidence type="ECO:0000313" key="2">
    <source>
        <dbReference type="EMBL" id="MCI86565.1"/>
    </source>
</evidence>
<feature type="region of interest" description="Disordered" evidence="1">
    <location>
        <begin position="1"/>
        <end position="28"/>
    </location>
</feature>
<keyword evidence="3" id="KW-1185">Reference proteome</keyword>
<evidence type="ECO:0000313" key="3">
    <source>
        <dbReference type="Proteomes" id="UP000265520"/>
    </source>
</evidence>
<name>A0A392VID4_9FABA</name>
<feature type="compositionally biased region" description="Basic and acidic residues" evidence="1">
    <location>
        <begin position="1"/>
        <end position="12"/>
    </location>
</feature>
<dbReference type="EMBL" id="LXQA011144181">
    <property type="protein sequence ID" value="MCI86565.1"/>
    <property type="molecule type" value="Genomic_DNA"/>
</dbReference>
<evidence type="ECO:0000256" key="1">
    <source>
        <dbReference type="SAM" id="MobiDB-lite"/>
    </source>
</evidence>
<organism evidence="2 3">
    <name type="scientific">Trifolium medium</name>
    <dbReference type="NCBI Taxonomy" id="97028"/>
    <lineage>
        <taxon>Eukaryota</taxon>
        <taxon>Viridiplantae</taxon>
        <taxon>Streptophyta</taxon>
        <taxon>Embryophyta</taxon>
        <taxon>Tracheophyta</taxon>
        <taxon>Spermatophyta</taxon>
        <taxon>Magnoliopsida</taxon>
        <taxon>eudicotyledons</taxon>
        <taxon>Gunneridae</taxon>
        <taxon>Pentapetalae</taxon>
        <taxon>rosids</taxon>
        <taxon>fabids</taxon>
        <taxon>Fabales</taxon>
        <taxon>Fabaceae</taxon>
        <taxon>Papilionoideae</taxon>
        <taxon>50 kb inversion clade</taxon>
        <taxon>NPAAA clade</taxon>
        <taxon>Hologalegina</taxon>
        <taxon>IRL clade</taxon>
        <taxon>Trifolieae</taxon>
        <taxon>Trifolium</taxon>
    </lineage>
</organism>
<sequence>MKSQKEHSEEQVLKVSYAGRSTGRGNGR</sequence>
<feature type="non-terminal residue" evidence="2">
    <location>
        <position position="28"/>
    </location>
</feature>
<dbReference type="Proteomes" id="UP000265520">
    <property type="component" value="Unassembled WGS sequence"/>
</dbReference>